<dbReference type="Gene3D" id="2.170.150.40">
    <property type="entry name" value="Domain of unknown function (DUF427)"/>
    <property type="match status" value="1"/>
</dbReference>
<evidence type="ECO:0000313" key="2">
    <source>
        <dbReference type="EMBL" id="CAG8594459.1"/>
    </source>
</evidence>
<dbReference type="Pfam" id="PF04248">
    <property type="entry name" value="NTP_transf_9"/>
    <property type="match status" value="1"/>
</dbReference>
<keyword evidence="3" id="KW-1185">Reference proteome</keyword>
<reference evidence="2" key="1">
    <citation type="submission" date="2021-06" db="EMBL/GenBank/DDBJ databases">
        <authorList>
            <person name="Kallberg Y."/>
            <person name="Tangrot J."/>
            <person name="Rosling A."/>
        </authorList>
    </citation>
    <scope>NUCLEOTIDE SEQUENCE</scope>
    <source>
        <strain evidence="2">87-6 pot B 2015</strain>
    </source>
</reference>
<organism evidence="2 3">
    <name type="scientific">Funneliformis mosseae</name>
    <name type="common">Endomycorrhizal fungus</name>
    <name type="synonym">Glomus mosseae</name>
    <dbReference type="NCBI Taxonomy" id="27381"/>
    <lineage>
        <taxon>Eukaryota</taxon>
        <taxon>Fungi</taxon>
        <taxon>Fungi incertae sedis</taxon>
        <taxon>Mucoromycota</taxon>
        <taxon>Glomeromycotina</taxon>
        <taxon>Glomeromycetes</taxon>
        <taxon>Glomerales</taxon>
        <taxon>Glomeraceae</taxon>
        <taxon>Funneliformis</taxon>
    </lineage>
</organism>
<evidence type="ECO:0000259" key="1">
    <source>
        <dbReference type="Pfam" id="PF04248"/>
    </source>
</evidence>
<gene>
    <name evidence="2" type="ORF">FMOSSE_LOCUS8615</name>
</gene>
<comment type="caution">
    <text evidence="2">The sequence shown here is derived from an EMBL/GenBank/DDBJ whole genome shotgun (WGS) entry which is preliminary data.</text>
</comment>
<evidence type="ECO:0000313" key="3">
    <source>
        <dbReference type="Proteomes" id="UP000789375"/>
    </source>
</evidence>
<name>A0A9N9CA38_FUNMO</name>
<sequence length="57" mass="6787">MAKAEWNGEYIYFFNFPANSIKSEFFQISSHHTLCPKKGEASYYNIDDNGIYYYEDE</sequence>
<dbReference type="AlphaFoldDB" id="A0A9N9CA38"/>
<dbReference type="InterPro" id="IPR038694">
    <property type="entry name" value="DUF427_sf"/>
</dbReference>
<dbReference type="Proteomes" id="UP000789375">
    <property type="component" value="Unassembled WGS sequence"/>
</dbReference>
<accession>A0A9N9CA38</accession>
<protein>
    <submittedName>
        <fullName evidence="2">7188_t:CDS:1</fullName>
    </submittedName>
</protein>
<dbReference type="EMBL" id="CAJVPP010002274">
    <property type="protein sequence ID" value="CAG8594459.1"/>
    <property type="molecule type" value="Genomic_DNA"/>
</dbReference>
<dbReference type="InterPro" id="IPR007361">
    <property type="entry name" value="DUF427"/>
</dbReference>
<proteinExistence type="predicted"/>
<feature type="domain" description="DUF427" evidence="1">
    <location>
        <begin position="16"/>
        <end position="54"/>
    </location>
</feature>